<dbReference type="EMBL" id="SMGJ01000001">
    <property type="protein sequence ID" value="TCK71039.1"/>
    <property type="molecule type" value="Genomic_DNA"/>
</dbReference>
<evidence type="ECO:0000313" key="2">
    <source>
        <dbReference type="Proteomes" id="UP000295496"/>
    </source>
</evidence>
<name>A0A4R1L4A1_9PAST</name>
<keyword evidence="2" id="KW-1185">Reference proteome</keyword>
<protein>
    <submittedName>
        <fullName evidence="1">Abortive infection bacteriophage resistance protein</fullName>
    </submittedName>
</protein>
<organism evidence="1 2">
    <name type="scientific">Lonepinella koalarum</name>
    <dbReference type="NCBI Taxonomy" id="53417"/>
    <lineage>
        <taxon>Bacteria</taxon>
        <taxon>Pseudomonadati</taxon>
        <taxon>Pseudomonadota</taxon>
        <taxon>Gammaproteobacteria</taxon>
        <taxon>Pasteurellales</taxon>
        <taxon>Pasteurellaceae</taxon>
        <taxon>Lonepinella</taxon>
    </lineage>
</organism>
<dbReference type="Pfam" id="PF07751">
    <property type="entry name" value="Abi_2"/>
    <property type="match status" value="1"/>
</dbReference>
<sequence length="328" mass="38766">MTYPPQHFLKQWQDYDDLLQLLKQRHMQISDDNKAKQYLERIGYYRLSGYWYPFREINFDESNKQHKLVLKDSFKANTVFAQIIQLYVFDKKLRLLALDALERIEMAVRNDVVYLLGKQNPLAYQQAECLHGNFSKRLAKNKDKTAHQIWLEKLQAHIGRSHKHPAICHYREKYQGQLPIWVVAEVWDFGLLSHLFAGMKKQDQDIIAGKYGTTAKTLEKWLKSLNFIRNIAAHHARLWNVNILELSPTPPQWQNIPNEKPFLYFCIMQLLLNKICPNSTWSERFTALMADFPTLSNQAISLHAFGLLENWQDLAIWKKENQHVQQNC</sequence>
<dbReference type="AlphaFoldDB" id="A0A4R1L4A1"/>
<dbReference type="RefSeq" id="WP_132299465.1">
    <property type="nucleotide sequence ID" value="NZ_CP170642.1"/>
</dbReference>
<dbReference type="PIRSF" id="PIRSF034934">
    <property type="entry name" value="AbiF_AbiD"/>
    <property type="match status" value="1"/>
</dbReference>
<dbReference type="InterPro" id="IPR017034">
    <property type="entry name" value="Abi_system_AbiD/AbiF"/>
</dbReference>
<dbReference type="InterPro" id="IPR011664">
    <property type="entry name" value="Abi_system_AbiD/AbiF-like"/>
</dbReference>
<evidence type="ECO:0000313" key="1">
    <source>
        <dbReference type="EMBL" id="TCK71039.1"/>
    </source>
</evidence>
<accession>A0A4R1L4A1</accession>
<dbReference type="Proteomes" id="UP000295496">
    <property type="component" value="Unassembled WGS sequence"/>
</dbReference>
<gene>
    <name evidence="1" type="ORF">EV692_0092</name>
</gene>
<dbReference type="OrthoDB" id="5363652at2"/>
<reference evidence="1 2" key="1">
    <citation type="submission" date="2019-03" db="EMBL/GenBank/DDBJ databases">
        <title>Genomic Encyclopedia of Type Strains, Phase IV (KMG-IV): sequencing the most valuable type-strain genomes for metagenomic binning, comparative biology and taxonomic classification.</title>
        <authorList>
            <person name="Goeker M."/>
        </authorList>
    </citation>
    <scope>NUCLEOTIDE SEQUENCE [LARGE SCALE GENOMIC DNA]</scope>
    <source>
        <strain evidence="1 2">DSM 10053</strain>
    </source>
</reference>
<comment type="caution">
    <text evidence="1">The sequence shown here is derived from an EMBL/GenBank/DDBJ whole genome shotgun (WGS) entry which is preliminary data.</text>
</comment>
<proteinExistence type="predicted"/>